<evidence type="ECO:0000256" key="8">
    <source>
        <dbReference type="SAM" id="Phobius"/>
    </source>
</evidence>
<keyword evidence="8" id="KW-0812">Transmembrane</keyword>
<keyword evidence="5 10" id="KW-0418">Kinase</keyword>
<dbReference type="GO" id="GO:0000155">
    <property type="term" value="F:phosphorelay sensor kinase activity"/>
    <property type="evidence" value="ECO:0007669"/>
    <property type="project" value="InterPro"/>
</dbReference>
<evidence type="ECO:0000256" key="7">
    <source>
        <dbReference type="SAM" id="Coils"/>
    </source>
</evidence>
<feature type="transmembrane region" description="Helical" evidence="8">
    <location>
        <begin position="88"/>
        <end position="106"/>
    </location>
</feature>
<dbReference type="PANTHER" id="PTHR43711:SF1">
    <property type="entry name" value="HISTIDINE KINASE 1"/>
    <property type="match status" value="1"/>
</dbReference>
<dbReference type="RefSeq" id="WP_090606603.1">
    <property type="nucleotide sequence ID" value="NZ_FNZR01000006.1"/>
</dbReference>
<feature type="transmembrane region" description="Helical" evidence="8">
    <location>
        <begin position="169"/>
        <end position="190"/>
    </location>
</feature>
<evidence type="ECO:0000313" key="11">
    <source>
        <dbReference type="Proteomes" id="UP000198916"/>
    </source>
</evidence>
<dbReference type="SMART" id="SM00387">
    <property type="entry name" value="HATPase_c"/>
    <property type="match status" value="1"/>
</dbReference>
<dbReference type="Gene3D" id="1.10.287.130">
    <property type="match status" value="1"/>
</dbReference>
<feature type="transmembrane region" description="Helical" evidence="8">
    <location>
        <begin position="57"/>
        <end position="76"/>
    </location>
</feature>
<sequence length="470" mass="53185">MKGKRTKLIFVSLRARWRELVGKPDELPRESRGFNVVSLYMIVLLAILIPLDFYLGLWQIAVVLMVTEVMLVTMFCLSRYRGLYRTGLNVYAIYSYVLVIFTYLYNGGSTGPALYFFLLTYQLLIVFTSQRFQWGWTVLHLLLPAGLLLMEYSYPSALIAGYSFRSSRFIDLMTSFPIIVICIFATTSYLRKAYERERTAAQIRAKQIEDQNERIRSQNKLLQKANREKIELISILGHDLRNPMNAITGALEILAKEELPADEQKKLKEDLLIAAHNTSDLLNNMLSWVSGQIKGISPLLTWVEPHLVIERALAVQGFIAEKKGIIIQLHMNKDIKIRSDADMLELIIRNLVNNALKFTPQNGRIAVTLAADPVSKRCTISVRDDGVGMTDEEVKGIFNGSIQSAYGTGSEKGIGLDLFLCRELMFRLNGEIQLESELGKGSIFSLILPFHDTASYNDPTDPILPEKTTV</sequence>
<comment type="catalytic activity">
    <reaction evidence="1">
        <text>ATP + protein L-histidine = ADP + protein N-phospho-L-histidine.</text>
        <dbReference type="EC" id="2.7.13.3"/>
    </reaction>
</comment>
<dbReference type="InterPro" id="IPR036097">
    <property type="entry name" value="HisK_dim/P_sf"/>
</dbReference>
<dbReference type="Proteomes" id="UP000198916">
    <property type="component" value="Unassembled WGS sequence"/>
</dbReference>
<keyword evidence="8" id="KW-1133">Transmembrane helix</keyword>
<dbReference type="Pfam" id="PF00512">
    <property type="entry name" value="HisKA"/>
    <property type="match status" value="1"/>
</dbReference>
<evidence type="ECO:0000256" key="4">
    <source>
        <dbReference type="ARBA" id="ARBA00022679"/>
    </source>
</evidence>
<evidence type="ECO:0000256" key="5">
    <source>
        <dbReference type="ARBA" id="ARBA00022777"/>
    </source>
</evidence>
<organism evidence="10 11">
    <name type="scientific">Parapedobacter koreensis</name>
    <dbReference type="NCBI Taxonomy" id="332977"/>
    <lineage>
        <taxon>Bacteria</taxon>
        <taxon>Pseudomonadati</taxon>
        <taxon>Bacteroidota</taxon>
        <taxon>Sphingobacteriia</taxon>
        <taxon>Sphingobacteriales</taxon>
        <taxon>Sphingobacteriaceae</taxon>
        <taxon>Parapedobacter</taxon>
    </lineage>
</organism>
<dbReference type="PRINTS" id="PR00344">
    <property type="entry name" value="BCTRLSENSOR"/>
</dbReference>
<dbReference type="SUPFAM" id="SSF55874">
    <property type="entry name" value="ATPase domain of HSP90 chaperone/DNA topoisomerase II/histidine kinase"/>
    <property type="match status" value="1"/>
</dbReference>
<keyword evidence="6" id="KW-0902">Two-component regulatory system</keyword>
<keyword evidence="3" id="KW-0597">Phosphoprotein</keyword>
<dbReference type="Gene3D" id="3.30.565.10">
    <property type="entry name" value="Histidine kinase-like ATPase, C-terminal domain"/>
    <property type="match status" value="1"/>
</dbReference>
<evidence type="ECO:0000256" key="1">
    <source>
        <dbReference type="ARBA" id="ARBA00000085"/>
    </source>
</evidence>
<protein>
    <recommendedName>
        <fullName evidence="2">histidine kinase</fullName>
        <ecNumber evidence="2">2.7.13.3</ecNumber>
    </recommendedName>
</protein>
<evidence type="ECO:0000259" key="9">
    <source>
        <dbReference type="PROSITE" id="PS50109"/>
    </source>
</evidence>
<feature type="transmembrane region" description="Helical" evidence="8">
    <location>
        <begin position="33"/>
        <end position="51"/>
    </location>
</feature>
<dbReference type="InterPro" id="IPR003661">
    <property type="entry name" value="HisK_dim/P_dom"/>
</dbReference>
<dbReference type="InterPro" id="IPR005467">
    <property type="entry name" value="His_kinase_dom"/>
</dbReference>
<evidence type="ECO:0000256" key="3">
    <source>
        <dbReference type="ARBA" id="ARBA00022553"/>
    </source>
</evidence>
<keyword evidence="11" id="KW-1185">Reference proteome</keyword>
<dbReference type="CDD" id="cd00082">
    <property type="entry name" value="HisKA"/>
    <property type="match status" value="1"/>
</dbReference>
<dbReference type="PANTHER" id="PTHR43711">
    <property type="entry name" value="TWO-COMPONENT HISTIDINE KINASE"/>
    <property type="match status" value="1"/>
</dbReference>
<dbReference type="AlphaFoldDB" id="A0A1H7QRF6"/>
<dbReference type="Pfam" id="PF02518">
    <property type="entry name" value="HATPase_c"/>
    <property type="match status" value="1"/>
</dbReference>
<feature type="transmembrane region" description="Helical" evidence="8">
    <location>
        <begin position="141"/>
        <end position="163"/>
    </location>
</feature>
<keyword evidence="4" id="KW-0808">Transferase</keyword>
<keyword evidence="7" id="KW-0175">Coiled coil</keyword>
<keyword evidence="8" id="KW-0472">Membrane</keyword>
<evidence type="ECO:0000256" key="2">
    <source>
        <dbReference type="ARBA" id="ARBA00012438"/>
    </source>
</evidence>
<dbReference type="SUPFAM" id="SSF47384">
    <property type="entry name" value="Homodimeric domain of signal transducing histidine kinase"/>
    <property type="match status" value="1"/>
</dbReference>
<reference evidence="11" key="1">
    <citation type="submission" date="2016-10" db="EMBL/GenBank/DDBJ databases">
        <authorList>
            <person name="Varghese N."/>
            <person name="Submissions S."/>
        </authorList>
    </citation>
    <scope>NUCLEOTIDE SEQUENCE [LARGE SCALE GENOMIC DNA]</scope>
    <source>
        <strain evidence="11">Jip14</strain>
    </source>
</reference>
<name>A0A1H7QRF6_9SPHI</name>
<dbReference type="EMBL" id="FNZR01000006">
    <property type="protein sequence ID" value="SEL50571.1"/>
    <property type="molecule type" value="Genomic_DNA"/>
</dbReference>
<dbReference type="InterPro" id="IPR003594">
    <property type="entry name" value="HATPase_dom"/>
</dbReference>
<accession>A0A1H7QRF6</accession>
<dbReference type="InterPro" id="IPR036890">
    <property type="entry name" value="HATPase_C_sf"/>
</dbReference>
<gene>
    <name evidence="10" type="ORF">SAMN05421740_10671</name>
</gene>
<dbReference type="InterPro" id="IPR004358">
    <property type="entry name" value="Sig_transdc_His_kin-like_C"/>
</dbReference>
<proteinExistence type="predicted"/>
<dbReference type="InterPro" id="IPR050736">
    <property type="entry name" value="Sensor_HK_Regulatory"/>
</dbReference>
<dbReference type="OrthoDB" id="9810447at2"/>
<feature type="transmembrane region" description="Helical" evidence="8">
    <location>
        <begin position="112"/>
        <end position="129"/>
    </location>
</feature>
<dbReference type="PROSITE" id="PS50109">
    <property type="entry name" value="HIS_KIN"/>
    <property type="match status" value="1"/>
</dbReference>
<feature type="coiled-coil region" evidence="7">
    <location>
        <begin position="191"/>
        <end position="228"/>
    </location>
</feature>
<evidence type="ECO:0000256" key="6">
    <source>
        <dbReference type="ARBA" id="ARBA00023012"/>
    </source>
</evidence>
<dbReference type="STRING" id="332977.SAMN05421740_10671"/>
<evidence type="ECO:0000313" key="10">
    <source>
        <dbReference type="EMBL" id="SEL50571.1"/>
    </source>
</evidence>
<dbReference type="EC" id="2.7.13.3" evidence="2"/>
<dbReference type="SMART" id="SM00388">
    <property type="entry name" value="HisKA"/>
    <property type="match status" value="1"/>
</dbReference>
<feature type="domain" description="Histidine kinase" evidence="9">
    <location>
        <begin position="235"/>
        <end position="452"/>
    </location>
</feature>